<evidence type="ECO:0000256" key="2">
    <source>
        <dbReference type="SAM" id="Phobius"/>
    </source>
</evidence>
<name>A0ABT3B9V8_9RHOB</name>
<dbReference type="Proteomes" id="UP001208690">
    <property type="component" value="Unassembled WGS sequence"/>
</dbReference>
<keyword evidence="4" id="KW-1185">Reference proteome</keyword>
<protein>
    <submittedName>
        <fullName evidence="3">Uncharacterized protein</fullName>
    </submittedName>
</protein>
<proteinExistence type="predicted"/>
<organism evidence="3 4">
    <name type="scientific">Roseobacter sinensis</name>
    <dbReference type="NCBI Taxonomy" id="2931391"/>
    <lineage>
        <taxon>Bacteria</taxon>
        <taxon>Pseudomonadati</taxon>
        <taxon>Pseudomonadota</taxon>
        <taxon>Alphaproteobacteria</taxon>
        <taxon>Rhodobacterales</taxon>
        <taxon>Roseobacteraceae</taxon>
        <taxon>Roseobacter</taxon>
    </lineage>
</organism>
<evidence type="ECO:0000313" key="4">
    <source>
        <dbReference type="Proteomes" id="UP001208690"/>
    </source>
</evidence>
<feature type="compositionally biased region" description="Basic and acidic residues" evidence="1">
    <location>
        <begin position="47"/>
        <end position="56"/>
    </location>
</feature>
<sequence length="56" mass="6116">MDFTYLIVILALMTLLAVIVFAMISKAKVEKRKDDPDSTKSTLAADARSDSEPVDA</sequence>
<dbReference type="RefSeq" id="WP_263842692.1">
    <property type="nucleotide sequence ID" value="NZ_JALIEB010000002.1"/>
</dbReference>
<keyword evidence="2" id="KW-1133">Transmembrane helix</keyword>
<feature type="transmembrane region" description="Helical" evidence="2">
    <location>
        <begin position="6"/>
        <end position="24"/>
    </location>
</feature>
<keyword evidence="2" id="KW-0472">Membrane</keyword>
<evidence type="ECO:0000256" key="1">
    <source>
        <dbReference type="SAM" id="MobiDB-lite"/>
    </source>
</evidence>
<accession>A0ABT3B9V8</accession>
<reference evidence="3 4" key="1">
    <citation type="submission" date="2022-04" db="EMBL/GenBank/DDBJ databases">
        <title>Roseobacter sp. WL0113 is a bacterium isolated from neritic sediment.</title>
        <authorList>
            <person name="Wang L."/>
            <person name="He W."/>
            <person name="Zhang D.-F."/>
        </authorList>
    </citation>
    <scope>NUCLEOTIDE SEQUENCE [LARGE SCALE GENOMIC DNA]</scope>
    <source>
        <strain evidence="3 4">WL0113</strain>
    </source>
</reference>
<feature type="compositionally biased region" description="Basic and acidic residues" evidence="1">
    <location>
        <begin position="29"/>
        <end position="38"/>
    </location>
</feature>
<evidence type="ECO:0000313" key="3">
    <source>
        <dbReference type="EMBL" id="MCV3270357.1"/>
    </source>
</evidence>
<dbReference type="EMBL" id="JALIEB010000002">
    <property type="protein sequence ID" value="MCV3270357.1"/>
    <property type="molecule type" value="Genomic_DNA"/>
</dbReference>
<keyword evidence="2" id="KW-0812">Transmembrane</keyword>
<comment type="caution">
    <text evidence="3">The sequence shown here is derived from an EMBL/GenBank/DDBJ whole genome shotgun (WGS) entry which is preliminary data.</text>
</comment>
<gene>
    <name evidence="3" type="ORF">MUB52_02880</name>
</gene>
<feature type="region of interest" description="Disordered" evidence="1">
    <location>
        <begin position="29"/>
        <end position="56"/>
    </location>
</feature>